<dbReference type="VEuPathDB" id="FungiDB:MYCFIDRAFT_179099"/>
<dbReference type="Proteomes" id="UP000016932">
    <property type="component" value="Unassembled WGS sequence"/>
</dbReference>
<reference evidence="1 2" key="1">
    <citation type="journal article" date="2012" name="PLoS Pathog.">
        <title>Diverse lifestyles and strategies of plant pathogenesis encoded in the genomes of eighteen Dothideomycetes fungi.</title>
        <authorList>
            <person name="Ohm R.A."/>
            <person name="Feau N."/>
            <person name="Henrissat B."/>
            <person name="Schoch C.L."/>
            <person name="Horwitz B.A."/>
            <person name="Barry K.W."/>
            <person name="Condon B.J."/>
            <person name="Copeland A.C."/>
            <person name="Dhillon B."/>
            <person name="Glaser F."/>
            <person name="Hesse C.N."/>
            <person name="Kosti I."/>
            <person name="LaButti K."/>
            <person name="Lindquist E.A."/>
            <person name="Lucas S."/>
            <person name="Salamov A.A."/>
            <person name="Bradshaw R.E."/>
            <person name="Ciuffetti L."/>
            <person name="Hamelin R.C."/>
            <person name="Kema G.H.J."/>
            <person name="Lawrence C."/>
            <person name="Scott J.A."/>
            <person name="Spatafora J.W."/>
            <person name="Turgeon B.G."/>
            <person name="de Wit P.J.G.M."/>
            <person name="Zhong S."/>
            <person name="Goodwin S.B."/>
            <person name="Grigoriev I.V."/>
        </authorList>
    </citation>
    <scope>NUCLEOTIDE SEQUENCE [LARGE SCALE GENOMIC DNA]</scope>
    <source>
        <strain evidence="1 2">CIRAD86</strain>
    </source>
</reference>
<name>M2ZZJ0_PSEFD</name>
<dbReference type="RefSeq" id="XP_007931397.1">
    <property type="nucleotide sequence ID" value="XM_007933206.1"/>
</dbReference>
<evidence type="ECO:0000313" key="2">
    <source>
        <dbReference type="Proteomes" id="UP000016932"/>
    </source>
</evidence>
<proteinExistence type="predicted"/>
<dbReference type="EMBL" id="KB446564">
    <property type="protein sequence ID" value="EME77581.1"/>
    <property type="molecule type" value="Genomic_DNA"/>
</dbReference>
<dbReference type="HOGENOM" id="CLU_455017_0_0_1"/>
<evidence type="ECO:0000313" key="1">
    <source>
        <dbReference type="EMBL" id="EME77581.1"/>
    </source>
</evidence>
<dbReference type="AlphaFoldDB" id="M2ZZJ0"/>
<sequence length="600" mass="66569">MEYVINDFTKPHPSNSQRLSPPCHELCRLRLHYAAVESSTIADDLWLPEAPEIIPFRHLPVSSGLPWRNFIPARTVSRFVVCLSLLSGPHVKLLYSHVLSRTYQVTTAWPIPDILWASIFIECRECVKHDMLHKLRGESTKETGLATSHYIHLSRVAITACSSKHVIASTLNRSHDHLDRSGACSFWSLVNPTCDLTKQLTAQFQYPVNSVSTLARRPSLPGSASRPLGSAVGTLTIHTLDDCALVDAHVERHSNEFCADFLDHEKKDLDDSPVDIADEQQEDVDLISLSCLNSHSPLLWEAEDIPGVVHFILLPTARRSTLSFLASTLPFLLLQSCLSFFFFCSGTPAIVSTRSVDVAELWMILNCGYVLKLISSEVERFMRPKSVPQKTCAVTAFPARFDESRILMATATDILRTNVHMYICRVGDEVKSSSGPASALIIFSSLHLSGATRCKQRLVQHHCINNELDALKTCASDPAVILASSHRDGPLAAIISGTGISLPAARTREDLGSTFRMRLRYLSNDPFGMDNLQKARAAPEKSEGGFANVDIQHGDMIMYDIDKMISKSHHAGKKNLDMADQCLFQFTDYMLNTNAIADQS</sequence>
<dbReference type="GeneID" id="19334055"/>
<organism evidence="1 2">
    <name type="scientific">Pseudocercospora fijiensis (strain CIRAD86)</name>
    <name type="common">Black leaf streak disease fungus</name>
    <name type="synonym">Mycosphaerella fijiensis</name>
    <dbReference type="NCBI Taxonomy" id="383855"/>
    <lineage>
        <taxon>Eukaryota</taxon>
        <taxon>Fungi</taxon>
        <taxon>Dikarya</taxon>
        <taxon>Ascomycota</taxon>
        <taxon>Pezizomycotina</taxon>
        <taxon>Dothideomycetes</taxon>
        <taxon>Dothideomycetidae</taxon>
        <taxon>Mycosphaerellales</taxon>
        <taxon>Mycosphaerellaceae</taxon>
        <taxon>Pseudocercospora</taxon>
    </lineage>
</organism>
<accession>M2ZZJ0</accession>
<dbReference type="KEGG" id="pfj:MYCFIDRAFT_179099"/>
<keyword evidence="2" id="KW-1185">Reference proteome</keyword>
<dbReference type="OrthoDB" id="10684114at2759"/>
<protein>
    <submittedName>
        <fullName evidence="1">Uncharacterized protein</fullName>
    </submittedName>
</protein>
<gene>
    <name evidence="1" type="ORF">MYCFIDRAFT_179099</name>
</gene>